<proteinExistence type="predicted"/>
<feature type="domain" description="Glycosyltransferase 61 catalytic" evidence="1">
    <location>
        <begin position="129"/>
        <end position="324"/>
    </location>
</feature>
<dbReference type="AlphaFoldDB" id="A0A160PDK0"/>
<sequence>MDNAALAAADLRETVQAGRGRCTDLSLSYRDWAPPPELLIGAVTPTLLRVYHEQTTVLGTSLYELPGAEVTEEGVILLDGVFQYASQLNIFPVNFEDHFRAVAARLPDLRRVDVEAPVVLLTGMGHQMYGHWLVDFLPKLFLLHRAGHDITRLSYLLPADTPDFARVWLGLLGIGEDRLVVYDRTRDRVACRRLLVPTALRFVSRASPLMRQARRFLLERAAPGPRRQRRWQAPWTLGRRREKPGTEKILISRSDNADTHNRRTLAERALFEETALARGFTRVRPERLSVPEQIALFRSAGTIIGEYGSGLHGSLFAPPGTTVVALRDNGLELGFLQSSIDHALGHAGGYVIGSERTGEGFFSVAPQDIDFLFDWLDWRGLR</sequence>
<protein>
    <submittedName>
        <fullName evidence="2">Capsular polysaccharide biosynthesis protein-like protein</fullName>
    </submittedName>
</protein>
<dbReference type="Proteomes" id="UP000218288">
    <property type="component" value="Chromosome"/>
</dbReference>
<organism evidence="2 3">
    <name type="scientific">Methylorubrum populi</name>
    <dbReference type="NCBI Taxonomy" id="223967"/>
    <lineage>
        <taxon>Bacteria</taxon>
        <taxon>Pseudomonadati</taxon>
        <taxon>Pseudomonadota</taxon>
        <taxon>Alphaproteobacteria</taxon>
        <taxon>Hyphomicrobiales</taxon>
        <taxon>Methylobacteriaceae</taxon>
        <taxon>Methylorubrum</taxon>
    </lineage>
</organism>
<dbReference type="EMBL" id="AP014809">
    <property type="protein sequence ID" value="BAU90133.1"/>
    <property type="molecule type" value="Genomic_DNA"/>
</dbReference>
<dbReference type="Pfam" id="PF04577">
    <property type="entry name" value="Glyco_transf_61"/>
    <property type="match status" value="1"/>
</dbReference>
<evidence type="ECO:0000259" key="1">
    <source>
        <dbReference type="Pfam" id="PF04577"/>
    </source>
</evidence>
<dbReference type="InterPro" id="IPR049625">
    <property type="entry name" value="Glyco_transf_61_cat"/>
</dbReference>
<dbReference type="GO" id="GO:0016757">
    <property type="term" value="F:glycosyltransferase activity"/>
    <property type="evidence" value="ECO:0007669"/>
    <property type="project" value="InterPro"/>
</dbReference>
<dbReference type="RefSeq" id="WP_096484523.1">
    <property type="nucleotide sequence ID" value="NZ_AP014809.1"/>
</dbReference>
<reference evidence="2 3" key="1">
    <citation type="journal article" date="2016" name="Genome Announc.">
        <title>Complete Genome Sequence of Methylobacterium populi P-1M, Isolated from Pink-Pigmented Household Biofilm.</title>
        <authorList>
            <person name="Morohoshi T."/>
            <person name="Ikeda T."/>
        </authorList>
    </citation>
    <scope>NUCLEOTIDE SEQUENCE [LARGE SCALE GENOMIC DNA]</scope>
    <source>
        <strain evidence="2 3">P-1M</strain>
    </source>
</reference>
<accession>A0A160PDK0</accession>
<dbReference type="OrthoDB" id="7169123at2"/>
<evidence type="ECO:0000313" key="3">
    <source>
        <dbReference type="Proteomes" id="UP000218288"/>
    </source>
</evidence>
<name>A0A160PDK0_9HYPH</name>
<gene>
    <name evidence="2" type="ORF">MPPM_1528</name>
</gene>
<evidence type="ECO:0000313" key="2">
    <source>
        <dbReference type="EMBL" id="BAU90133.1"/>
    </source>
</evidence>